<accession>A0ABU2CWF9</accession>
<dbReference type="RefSeq" id="WP_274996616.1">
    <property type="nucleotide sequence ID" value="NZ_JAJQQP010000013.1"/>
</dbReference>
<reference evidence="2 3" key="1">
    <citation type="submission" date="2023-07" db="EMBL/GenBank/DDBJ databases">
        <title>Sequencing the genomes of 1000 actinobacteria strains.</title>
        <authorList>
            <person name="Klenk H.-P."/>
        </authorList>
    </citation>
    <scope>NUCLEOTIDE SEQUENCE [LARGE SCALE GENOMIC DNA]</scope>
    <source>
        <strain evidence="2 3">DSM 45554</strain>
    </source>
</reference>
<feature type="domain" description="AB hydrolase-1" evidence="1">
    <location>
        <begin position="59"/>
        <end position="162"/>
    </location>
</feature>
<sequence length="247" mass="26466">MTERRRSPGGALARLGVRAADYAWAADRQLRHLVRRPALPAAPAAERGATGDRSGGRAPVVLLPGIYETWEFLGPVATALARAGHPVHAVPGLGYNARPVPEAADRVVEHLERTGLCDAVLVAHSKGGLIGKRVLLSAASDQVLGMVAIATPFTGSRWARYMVSRALRSFDPRDPVLLALAGELLVNERITAVYPHFDPHIPETGHLAGARNVELPLSGHFRPLGHPLLVDTVVREVARVEAEHPVT</sequence>
<dbReference type="SUPFAM" id="SSF53474">
    <property type="entry name" value="alpha/beta-Hydrolases"/>
    <property type="match status" value="1"/>
</dbReference>
<name>A0ABU2CWF9_9MICO</name>
<dbReference type="EMBL" id="JAVDYE010000001">
    <property type="protein sequence ID" value="MDR7385672.1"/>
    <property type="molecule type" value="Genomic_DNA"/>
</dbReference>
<evidence type="ECO:0000313" key="3">
    <source>
        <dbReference type="Proteomes" id="UP001183585"/>
    </source>
</evidence>
<gene>
    <name evidence="2" type="ORF">J2S48_005187</name>
</gene>
<dbReference type="InterPro" id="IPR029058">
    <property type="entry name" value="AB_hydrolase_fold"/>
</dbReference>
<dbReference type="InterPro" id="IPR000073">
    <property type="entry name" value="AB_hydrolase_1"/>
</dbReference>
<evidence type="ECO:0000313" key="2">
    <source>
        <dbReference type="EMBL" id="MDR7385672.1"/>
    </source>
</evidence>
<evidence type="ECO:0000259" key="1">
    <source>
        <dbReference type="Pfam" id="PF00561"/>
    </source>
</evidence>
<dbReference type="Pfam" id="PF00561">
    <property type="entry name" value="Abhydrolase_1"/>
    <property type="match status" value="1"/>
</dbReference>
<dbReference type="Proteomes" id="UP001183585">
    <property type="component" value="Unassembled WGS sequence"/>
</dbReference>
<protein>
    <submittedName>
        <fullName evidence="2">Pimeloyl-ACP methyl ester carboxylesterase</fullName>
    </submittedName>
</protein>
<proteinExistence type="predicted"/>
<dbReference type="Gene3D" id="3.40.50.1820">
    <property type="entry name" value="alpha/beta hydrolase"/>
    <property type="match status" value="1"/>
</dbReference>
<organism evidence="2 3">
    <name type="scientific">Promicromonospora iranensis</name>
    <dbReference type="NCBI Taxonomy" id="1105144"/>
    <lineage>
        <taxon>Bacteria</taxon>
        <taxon>Bacillati</taxon>
        <taxon>Actinomycetota</taxon>
        <taxon>Actinomycetes</taxon>
        <taxon>Micrococcales</taxon>
        <taxon>Promicromonosporaceae</taxon>
        <taxon>Promicromonospora</taxon>
    </lineage>
</organism>
<keyword evidence="3" id="KW-1185">Reference proteome</keyword>
<comment type="caution">
    <text evidence="2">The sequence shown here is derived from an EMBL/GenBank/DDBJ whole genome shotgun (WGS) entry which is preliminary data.</text>
</comment>